<dbReference type="EMBL" id="JAGSXH010000025">
    <property type="protein sequence ID" value="MBS2963363.1"/>
    <property type="molecule type" value="Genomic_DNA"/>
</dbReference>
<feature type="transmembrane region" description="Helical" evidence="12">
    <location>
        <begin position="279"/>
        <end position="296"/>
    </location>
</feature>
<keyword evidence="2" id="KW-0813">Transport</keyword>
<dbReference type="InterPro" id="IPR000644">
    <property type="entry name" value="CBS_dom"/>
</dbReference>
<feature type="compositionally biased region" description="Low complexity" evidence="11">
    <location>
        <begin position="575"/>
        <end position="585"/>
    </location>
</feature>
<dbReference type="InterPro" id="IPR050368">
    <property type="entry name" value="ClC-type_chloride_channel"/>
</dbReference>
<evidence type="ECO:0000256" key="7">
    <source>
        <dbReference type="ARBA" id="ARBA00023173"/>
    </source>
</evidence>
<keyword evidence="5" id="KW-0406">Ion transport</keyword>
<sequence length="595" mass="61643">MTASRAASERPAHLGDFTLGPRVLLIALLALPVGGASAVAAFLLLRLIGLITNLVFYQRVATGLIAPGAVHHPGWLVLAAPVGGGLVVGLMARYGSEKIRGHGMPEAIEAILIGGSRVAPRVAVLKPVSAAVSIGTGGPFGAEGPIIMTGGAVGSILAQGLKLSADERKTLLVAGAAGGMAATFNAPLASVLLAVELLLFEWRPRSLIPVATAVSIATICRGLMSGTGAIFPVEHVVRPGAGEQLLTLIPGLTGGLLAVGATGLVYLAEDAFSRLRLHWMWWPAVGGLVIGLGGLVEPRALGVGYDVIDQLLTGRAGLSLILGILVVKTLIWSLSLGSGTSGGVLAPVFMIGGALGALEGTVLPHVFPGFWAMAGLAAVVGGVMRSPFTGVVFTLELTRAWSVLPALLIASVSAYALSALVLKRSVLTEKIARRGLHLTREYSTDPLEALFAHEVMTRNPVERPADLTVPGESAGARDGAALRDGFGPPGNGRPALPGRAVVFADHTLREVANILAHHNVTRALVVHRRAPHRLAGLITLDQLLHARRRDLHEELHRERLLPTRRSARAVKVSEAAPGAGDSSGAPDEKVGAEYK</sequence>
<dbReference type="SUPFAM" id="SSF54631">
    <property type="entry name" value="CBS-domain pair"/>
    <property type="match status" value="1"/>
</dbReference>
<evidence type="ECO:0000256" key="4">
    <source>
        <dbReference type="ARBA" id="ARBA00022989"/>
    </source>
</evidence>
<keyword evidence="10" id="KW-0129">CBS domain</keyword>
<evidence type="ECO:0000256" key="10">
    <source>
        <dbReference type="PROSITE-ProRule" id="PRU00703"/>
    </source>
</evidence>
<keyword evidence="9" id="KW-0407">Ion channel</keyword>
<feature type="transmembrane region" description="Helical" evidence="12">
    <location>
        <begin position="340"/>
        <end position="358"/>
    </location>
</feature>
<evidence type="ECO:0000313" key="14">
    <source>
        <dbReference type="EMBL" id="MBS2963363.1"/>
    </source>
</evidence>
<protein>
    <submittedName>
        <fullName evidence="14">Chloride channel protein</fullName>
    </submittedName>
</protein>
<evidence type="ECO:0000256" key="9">
    <source>
        <dbReference type="ARBA" id="ARBA00023303"/>
    </source>
</evidence>
<comment type="subcellular location">
    <subcellularLocation>
        <location evidence="1">Membrane</location>
        <topology evidence="1">Multi-pass membrane protein</topology>
    </subcellularLocation>
</comment>
<dbReference type="AlphaFoldDB" id="A0A8J7WL84"/>
<dbReference type="InterPro" id="IPR046342">
    <property type="entry name" value="CBS_dom_sf"/>
</dbReference>
<feature type="transmembrane region" description="Helical" evidence="12">
    <location>
        <begin position="171"/>
        <end position="195"/>
    </location>
</feature>
<dbReference type="RefSeq" id="WP_211466996.1">
    <property type="nucleotide sequence ID" value="NZ_JAGSXH010000025.1"/>
</dbReference>
<feature type="transmembrane region" description="Helical" evidence="12">
    <location>
        <begin position="75"/>
        <end position="94"/>
    </location>
</feature>
<dbReference type="GO" id="GO:0005254">
    <property type="term" value="F:chloride channel activity"/>
    <property type="evidence" value="ECO:0007669"/>
    <property type="project" value="UniProtKB-KW"/>
</dbReference>
<evidence type="ECO:0000313" key="15">
    <source>
        <dbReference type="Proteomes" id="UP000677913"/>
    </source>
</evidence>
<dbReference type="PANTHER" id="PTHR43427:SF6">
    <property type="entry name" value="CHLORIDE CHANNEL PROTEIN CLC-E"/>
    <property type="match status" value="1"/>
</dbReference>
<feature type="transmembrane region" description="Helical" evidence="12">
    <location>
        <begin position="400"/>
        <end position="422"/>
    </location>
</feature>
<organism evidence="14 15">
    <name type="scientific">Actinocrinis puniceicyclus</name>
    <dbReference type="NCBI Taxonomy" id="977794"/>
    <lineage>
        <taxon>Bacteria</taxon>
        <taxon>Bacillati</taxon>
        <taxon>Actinomycetota</taxon>
        <taxon>Actinomycetes</taxon>
        <taxon>Catenulisporales</taxon>
        <taxon>Actinospicaceae</taxon>
        <taxon>Actinocrinis</taxon>
    </lineage>
</organism>
<dbReference type="InterPro" id="IPR001807">
    <property type="entry name" value="ClC"/>
</dbReference>
<feature type="transmembrane region" description="Helical" evidence="12">
    <location>
        <begin position="245"/>
        <end position="267"/>
    </location>
</feature>
<dbReference type="SUPFAM" id="SSF81340">
    <property type="entry name" value="Clc chloride channel"/>
    <property type="match status" value="1"/>
</dbReference>
<dbReference type="Pfam" id="PF00654">
    <property type="entry name" value="Voltage_CLC"/>
    <property type="match status" value="1"/>
</dbReference>
<feature type="domain" description="CBS" evidence="13">
    <location>
        <begin position="495"/>
        <end position="554"/>
    </location>
</feature>
<feature type="transmembrane region" description="Helical" evidence="12">
    <location>
        <begin position="370"/>
        <end position="388"/>
    </location>
</feature>
<keyword evidence="3 12" id="KW-0812">Transmembrane</keyword>
<dbReference type="SMART" id="SM00116">
    <property type="entry name" value="CBS"/>
    <property type="match status" value="1"/>
</dbReference>
<name>A0A8J7WL84_9ACTN</name>
<evidence type="ECO:0000256" key="3">
    <source>
        <dbReference type="ARBA" id="ARBA00022692"/>
    </source>
</evidence>
<dbReference type="PROSITE" id="PS51371">
    <property type="entry name" value="CBS"/>
    <property type="match status" value="1"/>
</dbReference>
<evidence type="ECO:0000259" key="13">
    <source>
        <dbReference type="PROSITE" id="PS51371"/>
    </source>
</evidence>
<proteinExistence type="predicted"/>
<evidence type="ECO:0000256" key="12">
    <source>
        <dbReference type="SAM" id="Phobius"/>
    </source>
</evidence>
<feature type="transmembrane region" description="Helical" evidence="12">
    <location>
        <begin position="23"/>
        <end position="45"/>
    </location>
</feature>
<evidence type="ECO:0000256" key="6">
    <source>
        <dbReference type="ARBA" id="ARBA00023136"/>
    </source>
</evidence>
<feature type="region of interest" description="Disordered" evidence="11">
    <location>
        <begin position="566"/>
        <end position="595"/>
    </location>
</feature>
<feature type="compositionally biased region" description="Basic and acidic residues" evidence="11">
    <location>
        <begin position="586"/>
        <end position="595"/>
    </location>
</feature>
<evidence type="ECO:0000256" key="5">
    <source>
        <dbReference type="ARBA" id="ARBA00023065"/>
    </source>
</evidence>
<feature type="region of interest" description="Disordered" evidence="11">
    <location>
        <begin position="464"/>
        <end position="493"/>
    </location>
</feature>
<keyword evidence="6 12" id="KW-0472">Membrane</keyword>
<gene>
    <name evidence="14" type="ORF">KGA66_09925</name>
</gene>
<keyword evidence="8" id="KW-0868">Chloride</keyword>
<dbReference type="PRINTS" id="PR00762">
    <property type="entry name" value="CLCHANNEL"/>
</dbReference>
<dbReference type="InterPro" id="IPR014743">
    <property type="entry name" value="Cl-channel_core"/>
</dbReference>
<dbReference type="PANTHER" id="PTHR43427">
    <property type="entry name" value="CHLORIDE CHANNEL PROTEIN CLC-E"/>
    <property type="match status" value="1"/>
</dbReference>
<keyword evidence="7" id="KW-0869">Chloride channel</keyword>
<comment type="caution">
    <text evidence="14">The sequence shown here is derived from an EMBL/GenBank/DDBJ whole genome shotgun (WGS) entry which is preliminary data.</text>
</comment>
<dbReference type="CDD" id="cd00400">
    <property type="entry name" value="Voltage_gated_ClC"/>
    <property type="match status" value="1"/>
</dbReference>
<evidence type="ECO:0000256" key="11">
    <source>
        <dbReference type="SAM" id="MobiDB-lite"/>
    </source>
</evidence>
<accession>A0A8J7WL84</accession>
<evidence type="ECO:0000256" key="1">
    <source>
        <dbReference type="ARBA" id="ARBA00004141"/>
    </source>
</evidence>
<feature type="compositionally biased region" description="Low complexity" evidence="11">
    <location>
        <begin position="474"/>
        <end position="486"/>
    </location>
</feature>
<dbReference type="Gene3D" id="1.10.3080.10">
    <property type="entry name" value="Clc chloride channel"/>
    <property type="match status" value="1"/>
</dbReference>
<evidence type="ECO:0000256" key="8">
    <source>
        <dbReference type="ARBA" id="ARBA00023214"/>
    </source>
</evidence>
<dbReference type="GO" id="GO:0034707">
    <property type="term" value="C:chloride channel complex"/>
    <property type="evidence" value="ECO:0007669"/>
    <property type="project" value="UniProtKB-KW"/>
</dbReference>
<feature type="transmembrane region" description="Helical" evidence="12">
    <location>
        <begin position="316"/>
        <end position="334"/>
    </location>
</feature>
<evidence type="ECO:0000256" key="2">
    <source>
        <dbReference type="ARBA" id="ARBA00022448"/>
    </source>
</evidence>
<keyword evidence="15" id="KW-1185">Reference proteome</keyword>
<reference evidence="14" key="1">
    <citation type="submission" date="2021-04" db="EMBL/GenBank/DDBJ databases">
        <title>Genome based classification of Actinospica acidithermotolerans sp. nov., an actinobacterium isolated from an Indonesian hot spring.</title>
        <authorList>
            <person name="Kusuma A.B."/>
            <person name="Putra K.E."/>
            <person name="Nafisah S."/>
            <person name="Loh J."/>
            <person name="Nouioui I."/>
            <person name="Goodfellow M."/>
        </authorList>
    </citation>
    <scope>NUCLEOTIDE SEQUENCE</scope>
    <source>
        <strain evidence="14">DSM 45618</strain>
    </source>
</reference>
<dbReference type="Proteomes" id="UP000677913">
    <property type="component" value="Unassembled WGS sequence"/>
</dbReference>
<keyword evidence="4 12" id="KW-1133">Transmembrane helix</keyword>